<evidence type="ECO:0000313" key="2">
    <source>
        <dbReference type="Proteomes" id="UP000075609"/>
    </source>
</evidence>
<evidence type="ECO:0008006" key="3">
    <source>
        <dbReference type="Google" id="ProtNLM"/>
    </source>
</evidence>
<dbReference type="InterPro" id="IPR010260">
    <property type="entry name" value="AlpA"/>
</dbReference>
<proteinExistence type="predicted"/>
<dbReference type="EMBL" id="LOBP01000192">
    <property type="protein sequence ID" value="KYN81202.1"/>
    <property type="molecule type" value="Genomic_DNA"/>
</dbReference>
<dbReference type="Pfam" id="PF05930">
    <property type="entry name" value="Phage_AlpA"/>
    <property type="match status" value="1"/>
</dbReference>
<gene>
    <name evidence="1" type="ORF">ATY35_20010</name>
</gene>
<dbReference type="RefSeq" id="WP_029788921.1">
    <property type="nucleotide sequence ID" value="NZ_LOBP01000192.1"/>
</dbReference>
<accession>A0ABR5VY75</accession>
<dbReference type="Gene3D" id="1.10.238.160">
    <property type="match status" value="1"/>
</dbReference>
<reference evidence="1 2" key="1">
    <citation type="submission" date="2015-12" db="EMBL/GenBank/DDBJ databases">
        <authorList>
            <person name="Tarr C.L."/>
            <person name="Gladney L.M."/>
        </authorList>
    </citation>
    <scope>NUCLEOTIDE SEQUENCE [LARGE SCALE GENOMIC DNA]</scope>
    <source>
        <strain evidence="1 2">1048-83</strain>
    </source>
</reference>
<name>A0ABR5VY75_9VIBR</name>
<dbReference type="SUPFAM" id="SSF46955">
    <property type="entry name" value="Putative DNA-binding domain"/>
    <property type="match status" value="1"/>
</dbReference>
<keyword evidence="2" id="KW-1185">Reference proteome</keyword>
<evidence type="ECO:0000313" key="1">
    <source>
        <dbReference type="EMBL" id="KYN81202.1"/>
    </source>
</evidence>
<dbReference type="Proteomes" id="UP000075609">
    <property type="component" value="Unassembled WGS sequence"/>
</dbReference>
<dbReference type="InterPro" id="IPR009061">
    <property type="entry name" value="DNA-bd_dom_put_sf"/>
</dbReference>
<protein>
    <recommendedName>
        <fullName evidence="3">Transcriptional regulator</fullName>
    </recommendedName>
</protein>
<comment type="caution">
    <text evidence="1">The sequence shown here is derived from an EMBL/GenBank/DDBJ whole genome shotgun (WGS) entry which is preliminary data.</text>
</comment>
<sequence length="70" mass="8135">MTDLGLIRREMILDQLRISNSTLYLWISQGKFPEHTKKCGRIVFWRVSDIQQWRDGSYCSEVDGGDLTNG</sequence>
<organism evidence="1 2">
    <name type="scientific">Vibrio cidicii</name>
    <dbReference type="NCBI Taxonomy" id="1763883"/>
    <lineage>
        <taxon>Bacteria</taxon>
        <taxon>Pseudomonadati</taxon>
        <taxon>Pseudomonadota</taxon>
        <taxon>Gammaproteobacteria</taxon>
        <taxon>Vibrionales</taxon>
        <taxon>Vibrionaceae</taxon>
        <taxon>Vibrio</taxon>
    </lineage>
</organism>